<organism evidence="1 2">
    <name type="scientific">Coniosporium apollinis</name>
    <dbReference type="NCBI Taxonomy" id="61459"/>
    <lineage>
        <taxon>Eukaryota</taxon>
        <taxon>Fungi</taxon>
        <taxon>Dikarya</taxon>
        <taxon>Ascomycota</taxon>
        <taxon>Pezizomycotina</taxon>
        <taxon>Dothideomycetes</taxon>
        <taxon>Dothideomycetes incertae sedis</taxon>
        <taxon>Coniosporium</taxon>
    </lineage>
</organism>
<dbReference type="PANTHER" id="PTHR43591:SF24">
    <property type="entry name" value="2-METHOXY-6-POLYPRENYL-1,4-BENZOQUINOL METHYLASE, MITOCHONDRIAL"/>
    <property type="match status" value="1"/>
</dbReference>
<name>A0ABQ9NFR8_9PEZI</name>
<dbReference type="PANTHER" id="PTHR43591">
    <property type="entry name" value="METHYLTRANSFERASE"/>
    <property type="match status" value="1"/>
</dbReference>
<sequence>MGGHITRTEKEVQYAIPNDEIENDRLDLQHAVFGLTIDGKLFLAPAKPIHNCLDVGTGTGIWAIDFADEHPESQVVAIDLSPIQPTNIPPNLRFIIDDAEDVWHYKQEFDLIHARMMVGSLADWDKFLDNCMRRLRPGGWIELQDVYTLGCDDDTLAEDAALSRWWRLVGKAFDKMNRPMIIADKHKQRLINAGFVDVQEAVYKWPMNTWPRDKRLKNIGLFTRENTLQALEALALAPLTRELGWSTGEVQVLLAKAREDIKNPSVHAYWKM</sequence>
<evidence type="ECO:0000313" key="2">
    <source>
        <dbReference type="Proteomes" id="UP001172684"/>
    </source>
</evidence>
<evidence type="ECO:0008006" key="3">
    <source>
        <dbReference type="Google" id="ProtNLM"/>
    </source>
</evidence>
<accession>A0ABQ9NFR8</accession>
<reference evidence="1" key="1">
    <citation type="submission" date="2022-10" db="EMBL/GenBank/DDBJ databases">
        <title>Culturing micro-colonial fungi from biological soil crusts in the Mojave desert and describing Neophaeococcomyces mojavensis, and introducing the new genera and species Taxawa tesnikishii.</title>
        <authorList>
            <person name="Kurbessoian T."/>
            <person name="Stajich J.E."/>
        </authorList>
    </citation>
    <scope>NUCLEOTIDE SEQUENCE</scope>
    <source>
        <strain evidence="1">TK_1</strain>
    </source>
</reference>
<gene>
    <name evidence="1" type="ORF">H2201_008853</name>
</gene>
<dbReference type="EMBL" id="JAPDRL010000185">
    <property type="protein sequence ID" value="KAJ9655216.1"/>
    <property type="molecule type" value="Genomic_DNA"/>
</dbReference>
<comment type="caution">
    <text evidence="1">The sequence shown here is derived from an EMBL/GenBank/DDBJ whole genome shotgun (WGS) entry which is preliminary data.</text>
</comment>
<dbReference type="InterPro" id="IPR029063">
    <property type="entry name" value="SAM-dependent_MTases_sf"/>
</dbReference>
<protein>
    <recommendedName>
        <fullName evidence="3">S-adenosyl-L-methionine-dependent methyltransferase</fullName>
    </recommendedName>
</protein>
<dbReference type="SUPFAM" id="SSF53335">
    <property type="entry name" value="S-adenosyl-L-methionine-dependent methyltransferases"/>
    <property type="match status" value="1"/>
</dbReference>
<dbReference type="Pfam" id="PF13489">
    <property type="entry name" value="Methyltransf_23"/>
    <property type="match status" value="1"/>
</dbReference>
<dbReference type="CDD" id="cd02440">
    <property type="entry name" value="AdoMet_MTases"/>
    <property type="match status" value="1"/>
</dbReference>
<dbReference type="Gene3D" id="3.40.50.150">
    <property type="entry name" value="Vaccinia Virus protein VP39"/>
    <property type="match status" value="1"/>
</dbReference>
<keyword evidence="2" id="KW-1185">Reference proteome</keyword>
<proteinExistence type="predicted"/>
<dbReference type="Proteomes" id="UP001172684">
    <property type="component" value="Unassembled WGS sequence"/>
</dbReference>
<evidence type="ECO:0000313" key="1">
    <source>
        <dbReference type="EMBL" id="KAJ9655216.1"/>
    </source>
</evidence>